<dbReference type="Gene3D" id="3.30.565.10">
    <property type="entry name" value="Histidine kinase-like ATPase, C-terminal domain"/>
    <property type="match status" value="1"/>
</dbReference>
<keyword evidence="5 9" id="KW-0812">Transmembrane</keyword>
<comment type="subcellular location">
    <subcellularLocation>
        <location evidence="1">Cell membrane</location>
        <topology evidence="1">Multi-pass membrane protein</topology>
    </subcellularLocation>
</comment>
<keyword evidence="8 9" id="KW-0472">Membrane</keyword>
<dbReference type="AlphaFoldDB" id="A0A511ZHY8"/>
<protein>
    <submittedName>
        <fullName evidence="11">Histidine kinase</fullName>
    </submittedName>
</protein>
<organism evidence="11 12">
    <name type="scientific">Oceanobacillus sojae</name>
    <dbReference type="NCBI Taxonomy" id="582851"/>
    <lineage>
        <taxon>Bacteria</taxon>
        <taxon>Bacillati</taxon>
        <taxon>Bacillota</taxon>
        <taxon>Bacilli</taxon>
        <taxon>Bacillales</taxon>
        <taxon>Bacillaceae</taxon>
        <taxon>Oceanobacillus</taxon>
    </lineage>
</organism>
<evidence type="ECO:0000256" key="3">
    <source>
        <dbReference type="ARBA" id="ARBA00022553"/>
    </source>
</evidence>
<dbReference type="Proteomes" id="UP000321558">
    <property type="component" value="Unassembled WGS sequence"/>
</dbReference>
<keyword evidence="2" id="KW-1003">Cell membrane</keyword>
<evidence type="ECO:0000256" key="1">
    <source>
        <dbReference type="ARBA" id="ARBA00004651"/>
    </source>
</evidence>
<evidence type="ECO:0000256" key="4">
    <source>
        <dbReference type="ARBA" id="ARBA00022679"/>
    </source>
</evidence>
<dbReference type="InterPro" id="IPR050640">
    <property type="entry name" value="Bact_2-comp_sensor_kinase"/>
</dbReference>
<accession>A0A511ZHY8</accession>
<evidence type="ECO:0000256" key="9">
    <source>
        <dbReference type="SAM" id="Phobius"/>
    </source>
</evidence>
<keyword evidence="7 9" id="KW-1133">Transmembrane helix</keyword>
<reference evidence="11 12" key="1">
    <citation type="submission" date="2019-07" db="EMBL/GenBank/DDBJ databases">
        <title>Whole genome shotgun sequence of Oceanobacillus sojae NBRC 105379.</title>
        <authorList>
            <person name="Hosoyama A."/>
            <person name="Uohara A."/>
            <person name="Ohji S."/>
            <person name="Ichikawa N."/>
        </authorList>
    </citation>
    <scope>NUCLEOTIDE SEQUENCE [LARGE SCALE GENOMIC DNA]</scope>
    <source>
        <strain evidence="11 12">NBRC 105379</strain>
    </source>
</reference>
<proteinExistence type="predicted"/>
<gene>
    <name evidence="11" type="ORF">OSO01_17800</name>
</gene>
<sequence>MIAKLHSLNLRSKLIIVIIITSLVPLLLLGFFTFNFLSELLQEEVSENELERLTSINNQVSFFLDDIEQMTLFFYKNEEIQDILKKNNTRNLNEKYVDFEYVNELFDTVTGVKDWEVNIYVIGLNGDRYFSNEYLPNRYNSIRESWGVFRKANNAKGSLVWDTNYSINGVDNQDIVLTAGRILVDSTTNEKIGYLMVDIYESAFSTIYEKNNFSNRESFFLLDNQGYIISSQPNKTNVGTKFEMDYYQRIMDGEKGFFHFDWHDISSILTYQTDENTNFKTVSILPMDIIQQKNYLVRNLTLNFALIGIIFSIWLAYYLSKTITRPLYKLINLMKEVEKGNLQVRFDSKFNDDIGIFGKRFNQMLEKLKISIQENYEKQVRMKDSELKALRAQINPHFLYNTLETVNWLARLEGVNDISKIVVSLSEIMKYSVRKGKDFVTIKQDVKQLKNYLTIQEFRYRDKFDVHLTVDDSVLNQKIPALLLQPIVENAIVHGLENKVSKGKIDISITKEHRRIRIIVQDDGVGMDEKTLVQVNQEIKEGLEFEELGIGIENVRKRLYLSYGSQFQWTLTSKDNEGTRIEILIPYKEG</sequence>
<dbReference type="Pfam" id="PF02743">
    <property type="entry name" value="dCache_1"/>
    <property type="match status" value="1"/>
</dbReference>
<dbReference type="InterPro" id="IPR036890">
    <property type="entry name" value="HATPase_C_sf"/>
</dbReference>
<name>A0A511ZHY8_9BACI</name>
<dbReference type="Pfam" id="PF06580">
    <property type="entry name" value="His_kinase"/>
    <property type="match status" value="1"/>
</dbReference>
<keyword evidence="4" id="KW-0808">Transferase</keyword>
<dbReference type="PROSITE" id="PS50885">
    <property type="entry name" value="HAMP"/>
    <property type="match status" value="1"/>
</dbReference>
<dbReference type="EMBL" id="BJYM01000006">
    <property type="protein sequence ID" value="GEN87041.1"/>
    <property type="molecule type" value="Genomic_DNA"/>
</dbReference>
<evidence type="ECO:0000313" key="11">
    <source>
        <dbReference type="EMBL" id="GEN87041.1"/>
    </source>
</evidence>
<dbReference type="PANTHER" id="PTHR34220">
    <property type="entry name" value="SENSOR HISTIDINE KINASE YPDA"/>
    <property type="match status" value="1"/>
</dbReference>
<dbReference type="InterPro" id="IPR003660">
    <property type="entry name" value="HAMP_dom"/>
</dbReference>
<dbReference type="PANTHER" id="PTHR34220:SF7">
    <property type="entry name" value="SENSOR HISTIDINE KINASE YPDA"/>
    <property type="match status" value="1"/>
</dbReference>
<dbReference type="Gene3D" id="3.30.450.20">
    <property type="entry name" value="PAS domain"/>
    <property type="match status" value="1"/>
</dbReference>
<evidence type="ECO:0000256" key="7">
    <source>
        <dbReference type="ARBA" id="ARBA00022989"/>
    </source>
</evidence>
<dbReference type="InterPro" id="IPR003594">
    <property type="entry name" value="HATPase_dom"/>
</dbReference>
<feature type="transmembrane region" description="Helical" evidence="9">
    <location>
        <begin position="14"/>
        <end position="37"/>
    </location>
</feature>
<evidence type="ECO:0000256" key="2">
    <source>
        <dbReference type="ARBA" id="ARBA00022475"/>
    </source>
</evidence>
<dbReference type="SUPFAM" id="SSF55874">
    <property type="entry name" value="ATPase domain of HSP90 chaperone/DNA topoisomerase II/histidine kinase"/>
    <property type="match status" value="1"/>
</dbReference>
<dbReference type="GO" id="GO:0005886">
    <property type="term" value="C:plasma membrane"/>
    <property type="evidence" value="ECO:0007669"/>
    <property type="project" value="UniProtKB-SubCell"/>
</dbReference>
<dbReference type="OrthoDB" id="9776552at2"/>
<dbReference type="GO" id="GO:0000155">
    <property type="term" value="F:phosphorelay sensor kinase activity"/>
    <property type="evidence" value="ECO:0007669"/>
    <property type="project" value="InterPro"/>
</dbReference>
<dbReference type="Pfam" id="PF00672">
    <property type="entry name" value="HAMP"/>
    <property type="match status" value="1"/>
</dbReference>
<keyword evidence="6 11" id="KW-0418">Kinase</keyword>
<dbReference type="InterPro" id="IPR010559">
    <property type="entry name" value="Sig_transdc_His_kin_internal"/>
</dbReference>
<keyword evidence="12" id="KW-1185">Reference proteome</keyword>
<dbReference type="InterPro" id="IPR033479">
    <property type="entry name" value="dCache_1"/>
</dbReference>
<keyword evidence="3" id="KW-0597">Phosphoprotein</keyword>
<dbReference type="Pfam" id="PF02518">
    <property type="entry name" value="HATPase_c"/>
    <property type="match status" value="1"/>
</dbReference>
<evidence type="ECO:0000256" key="6">
    <source>
        <dbReference type="ARBA" id="ARBA00022777"/>
    </source>
</evidence>
<evidence type="ECO:0000256" key="8">
    <source>
        <dbReference type="ARBA" id="ARBA00023136"/>
    </source>
</evidence>
<feature type="transmembrane region" description="Helical" evidence="9">
    <location>
        <begin position="300"/>
        <end position="319"/>
    </location>
</feature>
<dbReference type="Gene3D" id="6.10.340.10">
    <property type="match status" value="1"/>
</dbReference>
<feature type="domain" description="HAMP" evidence="10">
    <location>
        <begin position="321"/>
        <end position="373"/>
    </location>
</feature>
<evidence type="ECO:0000256" key="5">
    <source>
        <dbReference type="ARBA" id="ARBA00022692"/>
    </source>
</evidence>
<dbReference type="SMART" id="SM00304">
    <property type="entry name" value="HAMP"/>
    <property type="match status" value="1"/>
</dbReference>
<comment type="caution">
    <text evidence="11">The sequence shown here is derived from an EMBL/GenBank/DDBJ whole genome shotgun (WGS) entry which is preliminary data.</text>
</comment>
<evidence type="ECO:0000313" key="12">
    <source>
        <dbReference type="Proteomes" id="UP000321558"/>
    </source>
</evidence>
<evidence type="ECO:0000259" key="10">
    <source>
        <dbReference type="PROSITE" id="PS50885"/>
    </source>
</evidence>
<dbReference type="SUPFAM" id="SSF158472">
    <property type="entry name" value="HAMP domain-like"/>
    <property type="match status" value="1"/>
</dbReference>
<dbReference type="CDD" id="cd06225">
    <property type="entry name" value="HAMP"/>
    <property type="match status" value="1"/>
</dbReference>
<dbReference type="RefSeq" id="WP_147210055.1">
    <property type="nucleotide sequence ID" value="NZ_BJYM01000006.1"/>
</dbReference>